<organism evidence="2 3">
    <name type="scientific">Daphnia magna</name>
    <dbReference type="NCBI Taxonomy" id="35525"/>
    <lineage>
        <taxon>Eukaryota</taxon>
        <taxon>Metazoa</taxon>
        <taxon>Ecdysozoa</taxon>
        <taxon>Arthropoda</taxon>
        <taxon>Crustacea</taxon>
        <taxon>Branchiopoda</taxon>
        <taxon>Diplostraca</taxon>
        <taxon>Cladocera</taxon>
        <taxon>Anomopoda</taxon>
        <taxon>Daphniidae</taxon>
        <taxon>Daphnia</taxon>
    </lineage>
</organism>
<feature type="non-terminal residue" evidence="2">
    <location>
        <position position="899"/>
    </location>
</feature>
<feature type="region of interest" description="Disordered" evidence="1">
    <location>
        <begin position="645"/>
        <end position="682"/>
    </location>
</feature>
<reference evidence="2 3" key="1">
    <citation type="submission" date="2016-03" db="EMBL/GenBank/DDBJ databases">
        <title>EvidentialGene: Evidence-directed Construction of Genes on Genomes.</title>
        <authorList>
            <person name="Gilbert D.G."/>
            <person name="Choi J.-H."/>
            <person name="Mockaitis K."/>
            <person name="Colbourne J."/>
            <person name="Pfrender M."/>
        </authorList>
    </citation>
    <scope>NUCLEOTIDE SEQUENCE [LARGE SCALE GENOMIC DNA]</scope>
    <source>
        <strain evidence="2 3">Xinb3</strain>
        <tissue evidence="2">Complete organism</tissue>
    </source>
</reference>
<comment type="caution">
    <text evidence="2">The sequence shown here is derived from an EMBL/GenBank/DDBJ whole genome shotgun (WGS) entry which is preliminary data.</text>
</comment>
<evidence type="ECO:0000313" key="3">
    <source>
        <dbReference type="Proteomes" id="UP000076858"/>
    </source>
</evidence>
<dbReference type="STRING" id="35525.A0A162QTX1"/>
<evidence type="ECO:0000313" key="2">
    <source>
        <dbReference type="EMBL" id="KZS19948.1"/>
    </source>
</evidence>
<feature type="compositionally biased region" description="Basic and acidic residues" evidence="1">
    <location>
        <begin position="665"/>
        <end position="674"/>
    </location>
</feature>
<protein>
    <submittedName>
        <fullName evidence="2">Uncharacterized protein</fullName>
    </submittedName>
</protein>
<name>A0A162QTX1_9CRUS</name>
<sequence length="899" mass="101323">DVALPPGDIGIAGVWNSRPKRRKKMRENAASMKNQLRITQFFDNLEDVSELAKENLALRESLARMAENYQLLQSKNIHRDHQITGSGTVLQKMIEECLNQKSVSSKGHRFQDSALTKFCINVWILGGRKLYEILSANFKGIFPASRSIQKKLLKYDNSAAEGVVNAHDLKEYLSSHGLPFVVAVSEDATAVIGKREYSAKRNSVVGNSLPLGKRGLPNAEDAIVTSAVDIIKLMERPRASVVFVVMAQPIADGFPPMRICTFGSDNRFTYKDVQNRLSAIEAALKAHGIGILTYSSDGDTRELKMMRQHLQLGTVPTTSKNTCFGKSSTWFVAELVSSCIPVQDIIHEGAKLRTRFLKSLPQSKLIMPFGDKIATPSHIISLMDFVTKDQHGLREGDILLEDKMNYDAVLRICRPEVQDLLTKHVSGSEGTCFYLKLIQYILSSYLDKGLIPSVRVYRIWFVVFSFRYWRFWLKCDNTYPLPTAFISLNAYLCVEIVAHSLIIIILKLRADGTPDLFMPWLFSSQQCESYFKALRSYTYTPVGSTQTNFTVLDVLDERGPKVDGNIRITAEGNSDHIIYPRFMKLLERMGGTATAIKCQKLPDAAEIGEIIKAARTDAEHQLNKLGVYSKGKSRFDFDSSLKAVSTTNDQGDADSCYADDQAEEPEARPERPDFHEEEDMPDSHDLDVLRSIHEAEFRDYSSKLINAKKTAMSHHFLNIPGSTGAMRLVRKSTIVWFCENNVRRLSNDRNFRVRSSIPHAQRKKMAVKVIERRDSVKIGDWGIFKTCPDSFVLSDISEDFLLRRAISFSHLSQANRKPDSVIWEWDEGATDVGVLCDWYSLSKEGCTFTGSMKQLSVYSHGFYDCRNYVCSVPPPAFDGEVLMYDKATAYELGIFLGNI</sequence>
<dbReference type="CDD" id="cd14686">
    <property type="entry name" value="bZIP"/>
    <property type="match status" value="1"/>
</dbReference>
<dbReference type="EMBL" id="LRGB01000271">
    <property type="protein sequence ID" value="KZS19948.1"/>
    <property type="molecule type" value="Genomic_DNA"/>
</dbReference>
<gene>
    <name evidence="2" type="ORF">APZ42_013490</name>
</gene>
<dbReference type="AlphaFoldDB" id="A0A162QTX1"/>
<keyword evidence="3" id="KW-1185">Reference proteome</keyword>
<dbReference type="PANTHER" id="PTHR33173">
    <property type="match status" value="1"/>
</dbReference>
<dbReference type="PANTHER" id="PTHR33173:SF2">
    <property type="entry name" value="MYND-TYPE DOMAIN-CONTAINING PROTEIN"/>
    <property type="match status" value="1"/>
</dbReference>
<dbReference type="OrthoDB" id="10064970at2759"/>
<feature type="non-terminal residue" evidence="2">
    <location>
        <position position="1"/>
    </location>
</feature>
<evidence type="ECO:0000256" key="1">
    <source>
        <dbReference type="SAM" id="MobiDB-lite"/>
    </source>
</evidence>
<proteinExistence type="predicted"/>
<accession>A0A162QTX1</accession>
<dbReference type="Proteomes" id="UP000076858">
    <property type="component" value="Unassembled WGS sequence"/>
</dbReference>